<reference evidence="1 2" key="1">
    <citation type="journal article" date="2011" name="Science">
        <title>The ecoresponsive genome of Daphnia pulex.</title>
        <authorList>
            <person name="Colbourne J.K."/>
            <person name="Pfrender M.E."/>
            <person name="Gilbert D."/>
            <person name="Thomas W.K."/>
            <person name="Tucker A."/>
            <person name="Oakley T.H."/>
            <person name="Tokishita S."/>
            <person name="Aerts A."/>
            <person name="Arnold G.J."/>
            <person name="Basu M.K."/>
            <person name="Bauer D.J."/>
            <person name="Caceres C.E."/>
            <person name="Carmel L."/>
            <person name="Casola C."/>
            <person name="Choi J.H."/>
            <person name="Detter J.C."/>
            <person name="Dong Q."/>
            <person name="Dusheyko S."/>
            <person name="Eads B.D."/>
            <person name="Frohlich T."/>
            <person name="Geiler-Samerotte K.A."/>
            <person name="Gerlach D."/>
            <person name="Hatcher P."/>
            <person name="Jogdeo S."/>
            <person name="Krijgsveld J."/>
            <person name="Kriventseva E.V."/>
            <person name="Kultz D."/>
            <person name="Laforsch C."/>
            <person name="Lindquist E."/>
            <person name="Lopez J."/>
            <person name="Manak J.R."/>
            <person name="Muller J."/>
            <person name="Pangilinan J."/>
            <person name="Patwardhan R.P."/>
            <person name="Pitluck S."/>
            <person name="Pritham E.J."/>
            <person name="Rechtsteiner A."/>
            <person name="Rho M."/>
            <person name="Rogozin I.B."/>
            <person name="Sakarya O."/>
            <person name="Salamov A."/>
            <person name="Schaack S."/>
            <person name="Shapiro H."/>
            <person name="Shiga Y."/>
            <person name="Skalitzky C."/>
            <person name="Smith Z."/>
            <person name="Souvorov A."/>
            <person name="Sung W."/>
            <person name="Tang Z."/>
            <person name="Tsuchiya D."/>
            <person name="Tu H."/>
            <person name="Vos H."/>
            <person name="Wang M."/>
            <person name="Wolf Y.I."/>
            <person name="Yamagata H."/>
            <person name="Yamada T."/>
            <person name="Ye Y."/>
            <person name="Shaw J.R."/>
            <person name="Andrews J."/>
            <person name="Crease T.J."/>
            <person name="Tang H."/>
            <person name="Lucas S.M."/>
            <person name="Robertson H.M."/>
            <person name="Bork P."/>
            <person name="Koonin E.V."/>
            <person name="Zdobnov E.M."/>
            <person name="Grigoriev I.V."/>
            <person name="Lynch M."/>
            <person name="Boore J.L."/>
        </authorList>
    </citation>
    <scope>NUCLEOTIDE SEQUENCE [LARGE SCALE GENOMIC DNA]</scope>
</reference>
<keyword evidence="2" id="KW-1185">Reference proteome</keyword>
<dbReference type="Proteomes" id="UP000000305">
    <property type="component" value="Unassembled WGS sequence"/>
</dbReference>
<evidence type="ECO:0000313" key="2">
    <source>
        <dbReference type="Proteomes" id="UP000000305"/>
    </source>
</evidence>
<dbReference type="AlphaFoldDB" id="E9G224"/>
<protein>
    <submittedName>
        <fullName evidence="1">Uncharacterized protein</fullName>
    </submittedName>
</protein>
<dbReference type="KEGG" id="dpx:DAPPUDRAFT_313214"/>
<proteinExistence type="predicted"/>
<dbReference type="HOGENOM" id="CLU_2624535_0_0_1"/>
<evidence type="ECO:0000313" key="1">
    <source>
        <dbReference type="EMBL" id="EFX86174.1"/>
    </source>
</evidence>
<dbReference type="InParanoid" id="E9G224"/>
<dbReference type="EMBL" id="GL732530">
    <property type="protein sequence ID" value="EFX86174.1"/>
    <property type="molecule type" value="Genomic_DNA"/>
</dbReference>
<gene>
    <name evidence="1" type="ORF">DAPPUDRAFT_313214</name>
</gene>
<accession>E9G224</accession>
<sequence>MFKTYLEASRFGNHAAQCPPRQFNFCNALIGTRSLSRKHRTSLQPSNPAGLASNCADCTEISFSFAVMSSTCSLIEGQ</sequence>
<name>E9G224_DAPPU</name>
<organism evidence="1 2">
    <name type="scientific">Daphnia pulex</name>
    <name type="common">Water flea</name>
    <dbReference type="NCBI Taxonomy" id="6669"/>
    <lineage>
        <taxon>Eukaryota</taxon>
        <taxon>Metazoa</taxon>
        <taxon>Ecdysozoa</taxon>
        <taxon>Arthropoda</taxon>
        <taxon>Crustacea</taxon>
        <taxon>Branchiopoda</taxon>
        <taxon>Diplostraca</taxon>
        <taxon>Cladocera</taxon>
        <taxon>Anomopoda</taxon>
        <taxon>Daphniidae</taxon>
        <taxon>Daphnia</taxon>
    </lineage>
</organism>